<protein>
    <recommendedName>
        <fullName evidence="2">Peptidase M1 membrane alanine aminopeptidase domain-containing protein</fullName>
    </recommendedName>
</protein>
<feature type="domain" description="Peptidase M1 membrane alanine aminopeptidase" evidence="2">
    <location>
        <begin position="402"/>
        <end position="542"/>
    </location>
</feature>
<dbReference type="GO" id="GO:0008270">
    <property type="term" value="F:zinc ion binding"/>
    <property type="evidence" value="ECO:0007669"/>
    <property type="project" value="InterPro"/>
</dbReference>
<dbReference type="InterPro" id="IPR014782">
    <property type="entry name" value="Peptidase_M1_dom"/>
</dbReference>
<feature type="transmembrane region" description="Helical" evidence="1">
    <location>
        <begin position="12"/>
        <end position="28"/>
    </location>
</feature>
<organism evidence="3">
    <name type="scientific">bioreactor metagenome</name>
    <dbReference type="NCBI Taxonomy" id="1076179"/>
    <lineage>
        <taxon>unclassified sequences</taxon>
        <taxon>metagenomes</taxon>
        <taxon>ecological metagenomes</taxon>
    </lineage>
</organism>
<dbReference type="SUPFAM" id="SSF55486">
    <property type="entry name" value="Metalloproteases ('zincins'), catalytic domain"/>
    <property type="match status" value="1"/>
</dbReference>
<keyword evidence="1" id="KW-1133">Transmembrane helix</keyword>
<evidence type="ECO:0000259" key="2">
    <source>
        <dbReference type="Pfam" id="PF01433"/>
    </source>
</evidence>
<proteinExistence type="predicted"/>
<dbReference type="InterPro" id="IPR027268">
    <property type="entry name" value="Peptidase_M4/M1_CTD_sf"/>
</dbReference>
<dbReference type="GO" id="GO:0008237">
    <property type="term" value="F:metallopeptidase activity"/>
    <property type="evidence" value="ECO:0007669"/>
    <property type="project" value="InterPro"/>
</dbReference>
<keyword evidence="1" id="KW-0812">Transmembrane</keyword>
<gene>
    <name evidence="3" type="ORF">SDC9_53255</name>
</gene>
<evidence type="ECO:0000313" key="3">
    <source>
        <dbReference type="EMBL" id="MPM06951.1"/>
    </source>
</evidence>
<accession>A0A644WTR6</accession>
<evidence type="ECO:0000256" key="1">
    <source>
        <dbReference type="SAM" id="Phobius"/>
    </source>
</evidence>
<dbReference type="Pfam" id="PF01433">
    <property type="entry name" value="Peptidase_M1"/>
    <property type="match status" value="1"/>
</dbReference>
<comment type="caution">
    <text evidence="3">The sequence shown here is derived from an EMBL/GenBank/DDBJ whole genome shotgun (WGS) entry which is preliminary data.</text>
</comment>
<reference evidence="3" key="1">
    <citation type="submission" date="2019-08" db="EMBL/GenBank/DDBJ databases">
        <authorList>
            <person name="Kucharzyk K."/>
            <person name="Murdoch R.W."/>
            <person name="Higgins S."/>
            <person name="Loffler F."/>
        </authorList>
    </citation>
    <scope>NUCLEOTIDE SEQUENCE</scope>
</reference>
<dbReference type="Gene3D" id="1.10.390.10">
    <property type="entry name" value="Neutral Protease Domain 2"/>
    <property type="match status" value="1"/>
</dbReference>
<dbReference type="EMBL" id="VSSQ01001282">
    <property type="protein sequence ID" value="MPM06951.1"/>
    <property type="molecule type" value="Genomic_DNA"/>
</dbReference>
<dbReference type="CDD" id="cd09604">
    <property type="entry name" value="M1_APN_like"/>
    <property type="match status" value="1"/>
</dbReference>
<keyword evidence="1" id="KW-0472">Membrane</keyword>
<name>A0A644WTR6_9ZZZZ</name>
<sequence>MSKQELNTMKTIYVFFITALIAALPFLSDAQQKTTVSKGEADAYENQTRQQNGQPGKNYWQNSSDYFIQVSVDVKNKVLSGRERIVYSNNSPDSLKTIVIRLYQDVFKKGVNRNSIVPVNPADIHDGVRVSSLLVNNTAMDLSASSQQVMRDGTLMYVFLPKKLAPNGKTDLQIEWSFDFPQHTLIRMGTIDSTSLFVGQWYPQIAVYDDINRWDTRSYNGLAEFYSDFCNFEVEITVPDQFMVWATGEPQNLKDMLQPQIYSRYAKASTSDEINHVITEEDILNKSITTKNHTWKYKATNVSDFAFGISDHYLWDVTSVVVDKSSGRRTVVASAYNKTSVNFDQVASISRETVRSLSEEMPGIPYPFPYLTVYAGDFGMEYPMITNVGPDADFGMTVYANSHEIAHAYFPFLVGTNETGCGWMDEGLTVFIPENSQHNIAPELNIGEYNTGAFALYSGMQDEVALITPTQYLDARIYFYLNYAKSEQALRMLETELGPELFKTCLLTFIDRWKYKHPTALDFFNTFSDVAKRDLNWYWMAWYYQVGGVPDLAIKSVTKKENKYSVIVENKGQLPLPVLLTFYSGEKVIGTATSAASNWQGNKKEVEVIFETKEMVSKIALGSQTIPDARPEDNEHMMK</sequence>
<dbReference type="AlphaFoldDB" id="A0A644WTR6"/>